<accession>W6UA39</accession>
<dbReference type="GeneID" id="36342608"/>
<sequence length="83" mass="8831">MSEAAGVLHRRRMAGLRPSSCPAGAKVLELEFVGDSNDDEDVLTSWTIPVAHSAISLSVSGCTNIILILVGAHPMQVVDEYPK</sequence>
<dbReference type="Proteomes" id="UP000019149">
    <property type="component" value="Unassembled WGS sequence"/>
</dbReference>
<gene>
    <name evidence="1" type="ORF">EGR_06893</name>
</gene>
<keyword evidence="2" id="KW-1185">Reference proteome</keyword>
<name>W6UA39_ECHGR</name>
<dbReference type="AlphaFoldDB" id="W6UA39"/>
<protein>
    <submittedName>
        <fullName evidence="1">Uncharacterized protein</fullName>
    </submittedName>
</protein>
<evidence type="ECO:0000313" key="2">
    <source>
        <dbReference type="Proteomes" id="UP000019149"/>
    </source>
</evidence>
<dbReference type="KEGG" id="egl:EGR_06893"/>
<evidence type="ECO:0000313" key="1">
    <source>
        <dbReference type="EMBL" id="EUB58258.1"/>
    </source>
</evidence>
<comment type="caution">
    <text evidence="1">The sequence shown here is derived from an EMBL/GenBank/DDBJ whole genome shotgun (WGS) entry which is preliminary data.</text>
</comment>
<dbReference type="RefSeq" id="XP_024349454.1">
    <property type="nucleotide sequence ID" value="XM_024496142.1"/>
</dbReference>
<dbReference type="EMBL" id="APAU02000065">
    <property type="protein sequence ID" value="EUB58258.1"/>
    <property type="molecule type" value="Genomic_DNA"/>
</dbReference>
<proteinExistence type="predicted"/>
<reference evidence="1 2" key="1">
    <citation type="journal article" date="2013" name="Nat. Genet.">
        <title>The genome of the hydatid tapeworm Echinococcus granulosus.</title>
        <authorList>
            <person name="Zheng H."/>
            <person name="Zhang W."/>
            <person name="Zhang L."/>
            <person name="Zhang Z."/>
            <person name="Li J."/>
            <person name="Lu G."/>
            <person name="Zhu Y."/>
            <person name="Wang Y."/>
            <person name="Huang Y."/>
            <person name="Liu J."/>
            <person name="Kang H."/>
            <person name="Chen J."/>
            <person name="Wang L."/>
            <person name="Chen A."/>
            <person name="Yu S."/>
            <person name="Gao Z."/>
            <person name="Jin L."/>
            <person name="Gu W."/>
            <person name="Wang Z."/>
            <person name="Zhao L."/>
            <person name="Shi B."/>
            <person name="Wen H."/>
            <person name="Lin R."/>
            <person name="Jones M.K."/>
            <person name="Brejova B."/>
            <person name="Vinar T."/>
            <person name="Zhao G."/>
            <person name="McManus D.P."/>
            <person name="Chen Z."/>
            <person name="Zhou Y."/>
            <person name="Wang S."/>
        </authorList>
    </citation>
    <scope>NUCLEOTIDE SEQUENCE [LARGE SCALE GENOMIC DNA]</scope>
</reference>
<dbReference type="CTD" id="36342608"/>
<organism evidence="1 2">
    <name type="scientific">Echinococcus granulosus</name>
    <name type="common">Hydatid tapeworm</name>
    <dbReference type="NCBI Taxonomy" id="6210"/>
    <lineage>
        <taxon>Eukaryota</taxon>
        <taxon>Metazoa</taxon>
        <taxon>Spiralia</taxon>
        <taxon>Lophotrochozoa</taxon>
        <taxon>Platyhelminthes</taxon>
        <taxon>Cestoda</taxon>
        <taxon>Eucestoda</taxon>
        <taxon>Cyclophyllidea</taxon>
        <taxon>Taeniidae</taxon>
        <taxon>Echinococcus</taxon>
        <taxon>Echinococcus granulosus group</taxon>
    </lineage>
</organism>